<dbReference type="GO" id="GO:0006302">
    <property type="term" value="P:double-strand break repair"/>
    <property type="evidence" value="ECO:0007669"/>
    <property type="project" value="TreeGrafter"/>
</dbReference>
<sequence length="453" mass="51596">MAQNSDLTDADCEEAIRKFAEITNTDEALAHFYLQDFNYDLDTAMAAFYSEQAEVAGTSNQANDSGSENEIKSSESSDNEESTSEIPAKKAKIVKGSVEKIPKELTMITWNIDGNDRDALNTRFLAMLHIIAKKVFIYLCSIAFIFDTFNPEIIFFQEFVKDLLPKLREVMAKMYTIIVGNEAFPYFVVTLVSKDIKIERYMNIPFTTTGMGRTMLVVEGKSGGLNIKLINTHLEINPEIIFFQEFVKDLLPKLREVMAKMYTIIVGNEAFPYFVVTLVSKDIKIERYMNIPFTTTGMGRTMLVVEGKSGGLNIKLINTHLESMADKKFSDIRKGQLIECFEKMKPFINEPNTLSIFGGDLNIRDHEISDIPPKVLDAWCIGGCNRTHKYTWDQTKNDNHTAFKKGQHRFDRVYFSGPYKNVDFCLHGTQRIKPSLVFPSDHFAVCCRFFNAN</sequence>
<dbReference type="InterPro" id="IPR051547">
    <property type="entry name" value="TDP2-like"/>
</dbReference>
<evidence type="ECO:0000256" key="2">
    <source>
        <dbReference type="ARBA" id="ARBA00001946"/>
    </source>
</evidence>
<dbReference type="GO" id="GO:0016605">
    <property type="term" value="C:PML body"/>
    <property type="evidence" value="ECO:0007669"/>
    <property type="project" value="TreeGrafter"/>
</dbReference>
<evidence type="ECO:0000256" key="6">
    <source>
        <dbReference type="ARBA" id="ARBA00022763"/>
    </source>
</evidence>
<keyword evidence="4" id="KW-0540">Nuclease</keyword>
<keyword evidence="6" id="KW-0227">DNA damage</keyword>
<keyword evidence="12" id="KW-0472">Membrane</keyword>
<dbReference type="Gene3D" id="3.60.10.10">
    <property type="entry name" value="Endonuclease/exonuclease/phosphatase"/>
    <property type="match status" value="2"/>
</dbReference>
<dbReference type="CDD" id="cd09080">
    <property type="entry name" value="TDP2"/>
    <property type="match status" value="1"/>
</dbReference>
<dbReference type="GO" id="GO:0003697">
    <property type="term" value="F:single-stranded DNA binding"/>
    <property type="evidence" value="ECO:0007669"/>
    <property type="project" value="TreeGrafter"/>
</dbReference>
<reference evidence="14" key="1">
    <citation type="submission" date="2022-11" db="UniProtKB">
        <authorList>
            <consortium name="WormBaseParasite"/>
        </authorList>
    </citation>
    <scope>IDENTIFICATION</scope>
</reference>
<dbReference type="PANTHER" id="PTHR15822:SF4">
    <property type="entry name" value="TYROSYL-DNA PHOSPHODIESTERASE 2"/>
    <property type="match status" value="1"/>
</dbReference>
<evidence type="ECO:0000256" key="11">
    <source>
        <dbReference type="SAM" id="MobiDB-lite"/>
    </source>
</evidence>
<organism evidence="13 14">
    <name type="scientific">Acrobeloides nanus</name>
    <dbReference type="NCBI Taxonomy" id="290746"/>
    <lineage>
        <taxon>Eukaryota</taxon>
        <taxon>Metazoa</taxon>
        <taxon>Ecdysozoa</taxon>
        <taxon>Nematoda</taxon>
        <taxon>Chromadorea</taxon>
        <taxon>Rhabditida</taxon>
        <taxon>Tylenchina</taxon>
        <taxon>Cephalobomorpha</taxon>
        <taxon>Cephaloboidea</taxon>
        <taxon>Cephalobidae</taxon>
        <taxon>Acrobeloides</taxon>
    </lineage>
</organism>
<dbReference type="SUPFAM" id="SSF56219">
    <property type="entry name" value="DNase I-like"/>
    <property type="match status" value="2"/>
</dbReference>
<evidence type="ECO:0000256" key="12">
    <source>
        <dbReference type="SAM" id="Phobius"/>
    </source>
</evidence>
<dbReference type="GO" id="GO:0004518">
    <property type="term" value="F:nuclease activity"/>
    <property type="evidence" value="ECO:0007669"/>
    <property type="project" value="UniProtKB-KW"/>
</dbReference>
<evidence type="ECO:0000256" key="9">
    <source>
        <dbReference type="ARBA" id="ARBA00023204"/>
    </source>
</evidence>
<evidence type="ECO:0000256" key="3">
    <source>
        <dbReference type="ARBA" id="ARBA00004123"/>
    </source>
</evidence>
<evidence type="ECO:0000256" key="7">
    <source>
        <dbReference type="ARBA" id="ARBA00022801"/>
    </source>
</evidence>
<evidence type="ECO:0000313" key="13">
    <source>
        <dbReference type="Proteomes" id="UP000887540"/>
    </source>
</evidence>
<keyword evidence="5" id="KW-0479">Metal-binding</keyword>
<evidence type="ECO:0000313" key="14">
    <source>
        <dbReference type="WBParaSite" id="ACRNAN_Path_655.g2464.t1"/>
    </source>
</evidence>
<dbReference type="Proteomes" id="UP000887540">
    <property type="component" value="Unplaced"/>
</dbReference>
<evidence type="ECO:0000256" key="10">
    <source>
        <dbReference type="ARBA" id="ARBA00023242"/>
    </source>
</evidence>
<dbReference type="SUPFAM" id="SSF46934">
    <property type="entry name" value="UBA-like"/>
    <property type="match status" value="1"/>
</dbReference>
<keyword evidence="10" id="KW-0539">Nucleus</keyword>
<keyword evidence="12" id="KW-0812">Transmembrane</keyword>
<evidence type="ECO:0000256" key="1">
    <source>
        <dbReference type="ARBA" id="ARBA00001936"/>
    </source>
</evidence>
<keyword evidence="9" id="KW-0234">DNA repair</keyword>
<accession>A0A914C9H6</accession>
<dbReference type="GO" id="GO:0046872">
    <property type="term" value="F:metal ion binding"/>
    <property type="evidence" value="ECO:0007669"/>
    <property type="project" value="UniProtKB-KW"/>
</dbReference>
<keyword evidence="12" id="KW-1133">Transmembrane helix</keyword>
<comment type="cofactor">
    <cofactor evidence="1">
        <name>Mn(2+)</name>
        <dbReference type="ChEBI" id="CHEBI:29035"/>
    </cofactor>
</comment>
<comment type="cofactor">
    <cofactor evidence="2">
        <name>Mg(2+)</name>
        <dbReference type="ChEBI" id="CHEBI:18420"/>
    </cofactor>
</comment>
<feature type="transmembrane region" description="Helical" evidence="12">
    <location>
        <begin position="135"/>
        <end position="154"/>
    </location>
</feature>
<feature type="region of interest" description="Disordered" evidence="11">
    <location>
        <begin position="57"/>
        <end position="87"/>
    </location>
</feature>
<proteinExistence type="predicted"/>
<dbReference type="WBParaSite" id="ACRNAN_Path_655.g2464.t1">
    <property type="protein sequence ID" value="ACRNAN_Path_655.g2464.t1"/>
    <property type="gene ID" value="ACRNAN_Path_655.g2464"/>
</dbReference>
<dbReference type="GO" id="GO:0070260">
    <property type="term" value="F:5'-tyrosyl-DNA phosphodiesterase activity"/>
    <property type="evidence" value="ECO:0007669"/>
    <property type="project" value="TreeGrafter"/>
</dbReference>
<dbReference type="Pfam" id="PF14555">
    <property type="entry name" value="UBA_4"/>
    <property type="match status" value="1"/>
</dbReference>
<evidence type="ECO:0000256" key="5">
    <source>
        <dbReference type="ARBA" id="ARBA00022723"/>
    </source>
</evidence>
<evidence type="ECO:0000256" key="4">
    <source>
        <dbReference type="ARBA" id="ARBA00022722"/>
    </source>
</evidence>
<dbReference type="InterPro" id="IPR036691">
    <property type="entry name" value="Endo/exonu/phosph_ase_sf"/>
</dbReference>
<keyword evidence="7" id="KW-0378">Hydrolase</keyword>
<dbReference type="GO" id="GO:0005737">
    <property type="term" value="C:cytoplasm"/>
    <property type="evidence" value="ECO:0007669"/>
    <property type="project" value="TreeGrafter"/>
</dbReference>
<dbReference type="Gene3D" id="1.10.8.10">
    <property type="entry name" value="DNA helicase RuvA subunit, C-terminal domain"/>
    <property type="match status" value="1"/>
</dbReference>
<protein>
    <submittedName>
        <fullName evidence="14">5'-tyrosyl-DNA phosphodiesterase</fullName>
    </submittedName>
</protein>
<dbReference type="InterPro" id="IPR009060">
    <property type="entry name" value="UBA-like_sf"/>
</dbReference>
<dbReference type="AlphaFoldDB" id="A0A914C9H6"/>
<evidence type="ECO:0000256" key="8">
    <source>
        <dbReference type="ARBA" id="ARBA00022842"/>
    </source>
</evidence>
<keyword evidence="8" id="KW-0460">Magnesium</keyword>
<name>A0A914C9H6_9BILA</name>
<keyword evidence="13" id="KW-1185">Reference proteome</keyword>
<dbReference type="PANTHER" id="PTHR15822">
    <property type="entry name" value="TRAF AND TNF RECEPTOR-ASSOCIATED PROTEIN"/>
    <property type="match status" value="1"/>
</dbReference>
<comment type="subcellular location">
    <subcellularLocation>
        <location evidence="3">Nucleus</location>
    </subcellularLocation>
</comment>